<accession>B1YC17</accession>
<sequence>MRRGAALVDWRRGLLAYVEADEETLKKFREIMALCGGNVEPRTLPCLSSLASRLSARSVLYITDLYGIANSLAFERKTPRGPLLEKAWAYLSELICRDGEVECGEEVALACCRPCGDACRLAEILGAAKVGVEVDLREELRRRI</sequence>
<dbReference type="OrthoDB" id="27359at2157"/>
<dbReference type="RefSeq" id="WP_012351290.1">
    <property type="nucleotide sequence ID" value="NC_010525.1"/>
</dbReference>
<evidence type="ECO:0000313" key="2">
    <source>
        <dbReference type="Proteomes" id="UP000001694"/>
    </source>
</evidence>
<gene>
    <name evidence="1" type="ordered locus">Tneu_1956</name>
</gene>
<proteinExistence type="predicted"/>
<name>B1YC17_PYRNV</name>
<keyword evidence="2" id="KW-1185">Reference proteome</keyword>
<dbReference type="Proteomes" id="UP000001694">
    <property type="component" value="Chromosome"/>
</dbReference>
<dbReference type="EMBL" id="CP001014">
    <property type="protein sequence ID" value="ACB40871.1"/>
    <property type="molecule type" value="Genomic_DNA"/>
</dbReference>
<evidence type="ECO:0000313" key="1">
    <source>
        <dbReference type="EMBL" id="ACB40871.1"/>
    </source>
</evidence>
<dbReference type="GeneID" id="6164601"/>
<dbReference type="AlphaFoldDB" id="B1YC17"/>
<dbReference type="HOGENOM" id="CLU_1745618_0_0_2"/>
<dbReference type="eggNOG" id="arCOG05443">
    <property type="taxonomic scope" value="Archaea"/>
</dbReference>
<dbReference type="STRING" id="444157.Tneu_1956"/>
<reference evidence="1" key="1">
    <citation type="submission" date="2008-03" db="EMBL/GenBank/DDBJ databases">
        <title>Complete sequence of Thermoproteus neutrophilus V24Sta.</title>
        <authorList>
            <consortium name="US DOE Joint Genome Institute"/>
            <person name="Copeland A."/>
            <person name="Lucas S."/>
            <person name="Lapidus A."/>
            <person name="Glavina del Rio T."/>
            <person name="Dalin E."/>
            <person name="Tice H."/>
            <person name="Bruce D."/>
            <person name="Goodwin L."/>
            <person name="Pitluck S."/>
            <person name="Sims D."/>
            <person name="Brettin T."/>
            <person name="Detter J.C."/>
            <person name="Han C."/>
            <person name="Kuske C.R."/>
            <person name="Schmutz J."/>
            <person name="Larimer F."/>
            <person name="Land M."/>
            <person name="Hauser L."/>
            <person name="Kyrpides N."/>
            <person name="Mikhailova N."/>
            <person name="Biddle J.F."/>
            <person name="Zhang Z."/>
            <person name="Fitz-Gibbon S.T."/>
            <person name="Lowe T.M."/>
            <person name="Saltikov C."/>
            <person name="House C.H."/>
            <person name="Richardson P."/>
        </authorList>
    </citation>
    <scope>NUCLEOTIDE SEQUENCE [LARGE SCALE GENOMIC DNA]</scope>
    <source>
        <strain evidence="1">V24Sta</strain>
    </source>
</reference>
<dbReference type="KEGG" id="tne:Tneu_1956"/>
<organism evidence="1 2">
    <name type="scientific">Pyrobaculum neutrophilum (strain DSM 2338 / JCM 9278 / NBRC 100436 / V24Sta)</name>
    <name type="common">Thermoproteus neutrophilus</name>
    <dbReference type="NCBI Taxonomy" id="444157"/>
    <lineage>
        <taxon>Archaea</taxon>
        <taxon>Thermoproteota</taxon>
        <taxon>Thermoprotei</taxon>
        <taxon>Thermoproteales</taxon>
        <taxon>Thermoproteaceae</taxon>
        <taxon>Pyrobaculum</taxon>
    </lineage>
</organism>
<protein>
    <submittedName>
        <fullName evidence="1">Uncharacterized protein</fullName>
    </submittedName>
</protein>